<gene>
    <name evidence="1" type="ORF">LIPSTDRAFT_107683</name>
</gene>
<evidence type="ECO:0000313" key="2">
    <source>
        <dbReference type="Proteomes" id="UP000094385"/>
    </source>
</evidence>
<sequence length="60" mass="7176">MDLDVDDEDDDTFWNEDSVIEEDMRVEAEQVHWDNRIISEKMNALAKLSLYPRMRTLLCD</sequence>
<evidence type="ECO:0000313" key="1">
    <source>
        <dbReference type="EMBL" id="ODQ69437.1"/>
    </source>
</evidence>
<dbReference type="AlphaFoldDB" id="A0A1E3PX91"/>
<organism evidence="1 2">
    <name type="scientific">Lipomyces starkeyi NRRL Y-11557</name>
    <dbReference type="NCBI Taxonomy" id="675824"/>
    <lineage>
        <taxon>Eukaryota</taxon>
        <taxon>Fungi</taxon>
        <taxon>Dikarya</taxon>
        <taxon>Ascomycota</taxon>
        <taxon>Saccharomycotina</taxon>
        <taxon>Lipomycetes</taxon>
        <taxon>Lipomycetales</taxon>
        <taxon>Lipomycetaceae</taxon>
        <taxon>Lipomyces</taxon>
    </lineage>
</organism>
<dbReference type="EMBL" id="KV454303">
    <property type="protein sequence ID" value="ODQ69437.1"/>
    <property type="molecule type" value="Genomic_DNA"/>
</dbReference>
<name>A0A1E3PX91_LIPST</name>
<accession>A0A1E3PX91</accession>
<protein>
    <submittedName>
        <fullName evidence="1">Uncharacterized protein</fullName>
    </submittedName>
</protein>
<keyword evidence="2" id="KW-1185">Reference proteome</keyword>
<proteinExistence type="predicted"/>
<reference evidence="1 2" key="1">
    <citation type="journal article" date="2016" name="Proc. Natl. Acad. Sci. U.S.A.">
        <title>Comparative genomics of biotechnologically important yeasts.</title>
        <authorList>
            <person name="Riley R."/>
            <person name="Haridas S."/>
            <person name="Wolfe K.H."/>
            <person name="Lopes M.R."/>
            <person name="Hittinger C.T."/>
            <person name="Goeker M."/>
            <person name="Salamov A.A."/>
            <person name="Wisecaver J.H."/>
            <person name="Long T.M."/>
            <person name="Calvey C.H."/>
            <person name="Aerts A.L."/>
            <person name="Barry K.W."/>
            <person name="Choi C."/>
            <person name="Clum A."/>
            <person name="Coughlan A.Y."/>
            <person name="Deshpande S."/>
            <person name="Douglass A.P."/>
            <person name="Hanson S.J."/>
            <person name="Klenk H.-P."/>
            <person name="LaButti K.M."/>
            <person name="Lapidus A."/>
            <person name="Lindquist E.A."/>
            <person name="Lipzen A.M."/>
            <person name="Meier-Kolthoff J.P."/>
            <person name="Ohm R.A."/>
            <person name="Otillar R.P."/>
            <person name="Pangilinan J.L."/>
            <person name="Peng Y."/>
            <person name="Rokas A."/>
            <person name="Rosa C.A."/>
            <person name="Scheuner C."/>
            <person name="Sibirny A.A."/>
            <person name="Slot J.C."/>
            <person name="Stielow J.B."/>
            <person name="Sun H."/>
            <person name="Kurtzman C.P."/>
            <person name="Blackwell M."/>
            <person name="Grigoriev I.V."/>
            <person name="Jeffries T.W."/>
        </authorList>
    </citation>
    <scope>NUCLEOTIDE SEQUENCE [LARGE SCALE GENOMIC DNA]</scope>
    <source>
        <strain evidence="1 2">NRRL Y-11557</strain>
    </source>
</reference>
<dbReference type="Proteomes" id="UP000094385">
    <property type="component" value="Unassembled WGS sequence"/>
</dbReference>